<protein>
    <recommendedName>
        <fullName evidence="3">Reverse transcriptase zinc-binding domain-containing protein</fullName>
    </recommendedName>
</protein>
<evidence type="ECO:0008006" key="3">
    <source>
        <dbReference type="Google" id="ProtNLM"/>
    </source>
</evidence>
<reference evidence="1" key="1">
    <citation type="journal article" date="2022" name="Int. J. Mol. Sci.">
        <title>Draft Genome of Tanacetum Coccineum: Genomic Comparison of Closely Related Tanacetum-Family Plants.</title>
        <authorList>
            <person name="Yamashiro T."/>
            <person name="Shiraishi A."/>
            <person name="Nakayama K."/>
            <person name="Satake H."/>
        </authorList>
    </citation>
    <scope>NUCLEOTIDE SEQUENCE</scope>
</reference>
<accession>A0ABQ4WJ52</accession>
<dbReference type="EMBL" id="BQNB010008691">
    <property type="protein sequence ID" value="GJS52931.1"/>
    <property type="molecule type" value="Genomic_DNA"/>
</dbReference>
<evidence type="ECO:0000313" key="2">
    <source>
        <dbReference type="Proteomes" id="UP001151760"/>
    </source>
</evidence>
<sequence length="154" mass="18303">MRNRLKTQDQLRQWDVGLNTHLNMLNCVFCDSHAYLFFESLFPSSIWMAIHHLAGMEMVASNFQDIVSYLLPSSHRRTTKSIIGRLLVAAAAYFIWVEHNSRLFKNTRRTMEEIHDCIIIMVRLKLLTFRFKNNTNVNKLLARWKLPKNFRLYV</sequence>
<organism evidence="1 2">
    <name type="scientific">Tanacetum coccineum</name>
    <dbReference type="NCBI Taxonomy" id="301880"/>
    <lineage>
        <taxon>Eukaryota</taxon>
        <taxon>Viridiplantae</taxon>
        <taxon>Streptophyta</taxon>
        <taxon>Embryophyta</taxon>
        <taxon>Tracheophyta</taxon>
        <taxon>Spermatophyta</taxon>
        <taxon>Magnoliopsida</taxon>
        <taxon>eudicotyledons</taxon>
        <taxon>Gunneridae</taxon>
        <taxon>Pentapetalae</taxon>
        <taxon>asterids</taxon>
        <taxon>campanulids</taxon>
        <taxon>Asterales</taxon>
        <taxon>Asteraceae</taxon>
        <taxon>Asteroideae</taxon>
        <taxon>Anthemideae</taxon>
        <taxon>Anthemidinae</taxon>
        <taxon>Tanacetum</taxon>
    </lineage>
</organism>
<dbReference type="Proteomes" id="UP001151760">
    <property type="component" value="Unassembled WGS sequence"/>
</dbReference>
<name>A0ABQ4WJ52_9ASTR</name>
<gene>
    <name evidence="1" type="ORF">Tco_0626293</name>
</gene>
<comment type="caution">
    <text evidence="1">The sequence shown here is derived from an EMBL/GenBank/DDBJ whole genome shotgun (WGS) entry which is preliminary data.</text>
</comment>
<keyword evidence="2" id="KW-1185">Reference proteome</keyword>
<evidence type="ECO:0000313" key="1">
    <source>
        <dbReference type="EMBL" id="GJS52931.1"/>
    </source>
</evidence>
<reference evidence="1" key="2">
    <citation type="submission" date="2022-01" db="EMBL/GenBank/DDBJ databases">
        <authorList>
            <person name="Yamashiro T."/>
            <person name="Shiraishi A."/>
            <person name="Satake H."/>
            <person name="Nakayama K."/>
        </authorList>
    </citation>
    <scope>NUCLEOTIDE SEQUENCE</scope>
</reference>
<proteinExistence type="predicted"/>